<feature type="binding site" evidence="8">
    <location>
        <position position="153"/>
    </location>
    <ligand>
        <name>(R)-pantoate</name>
        <dbReference type="ChEBI" id="CHEBI:15980"/>
    </ligand>
</feature>
<dbReference type="GO" id="GO:0004592">
    <property type="term" value="F:pantoate-beta-alanine ligase activity"/>
    <property type="evidence" value="ECO:0007669"/>
    <property type="project" value="UniProtKB-UniRule"/>
</dbReference>
<evidence type="ECO:0000256" key="6">
    <source>
        <dbReference type="ARBA" id="ARBA00022840"/>
    </source>
</evidence>
<dbReference type="UniPathway" id="UPA00028">
    <property type="reaction ID" value="UER00005"/>
</dbReference>
<sequence>MEIFTTKTGLSARLGELREQQHTIGFVATMGALHDGHLELVRLSKTACSVTVCSIFVNPTQFNNPEDLKNYPRTVEADKVKLESVGCDILFLPSREEMYDTAAPWHLDLGELEGMLEGEFRPGHYQGVTQIVKKLFDVVQPDLAFFGQKDFQQFKVIEKMVALLGLPVKLRMCPIVREPDGLAMSSRNIHLSPEERQHALALYTVLNRSKARFGEVSFDRLQRDAMNFLSSAGGVKPEYFALRDAATLEPAGEHTPHVVALVAAFVGKTRLIDNLILS</sequence>
<dbReference type="CDD" id="cd00560">
    <property type="entry name" value="PanC"/>
    <property type="match status" value="1"/>
</dbReference>
<feature type="binding site" evidence="8">
    <location>
        <position position="61"/>
    </location>
    <ligand>
        <name>beta-alanine</name>
        <dbReference type="ChEBI" id="CHEBI:57966"/>
    </ligand>
</feature>
<comment type="miscellaneous">
    <text evidence="8">The reaction proceeds by a bi uni uni bi ping pong mechanism.</text>
</comment>
<keyword evidence="5 8" id="KW-0547">Nucleotide-binding</keyword>
<evidence type="ECO:0000256" key="7">
    <source>
        <dbReference type="ARBA" id="ARBA00048258"/>
    </source>
</evidence>
<dbReference type="EC" id="6.3.2.1" evidence="8"/>
<dbReference type="InterPro" id="IPR003721">
    <property type="entry name" value="Pantoate_ligase"/>
</dbReference>
<comment type="caution">
    <text evidence="9">The sequence shown here is derived from an EMBL/GenBank/DDBJ whole genome shotgun (WGS) entry which is preliminary data.</text>
</comment>
<dbReference type="SUPFAM" id="SSF52374">
    <property type="entry name" value="Nucleotidylyl transferase"/>
    <property type="match status" value="1"/>
</dbReference>
<evidence type="ECO:0000256" key="2">
    <source>
        <dbReference type="ARBA" id="ARBA00009256"/>
    </source>
</evidence>
<dbReference type="HAMAP" id="MF_00158">
    <property type="entry name" value="PanC"/>
    <property type="match status" value="1"/>
</dbReference>
<accession>A0A7K1XSI6</accession>
<dbReference type="NCBIfam" id="TIGR00018">
    <property type="entry name" value="panC"/>
    <property type="match status" value="1"/>
</dbReference>
<protein>
    <recommendedName>
        <fullName evidence="8">Pantothenate synthetase</fullName>
        <shortName evidence="8">PS</shortName>
        <ecNumber evidence="8">6.3.2.1</ecNumber>
    </recommendedName>
    <alternativeName>
        <fullName evidence="8">Pantoate--beta-alanine ligase</fullName>
    </alternativeName>
    <alternativeName>
        <fullName evidence="8">Pantoate-activating enzyme</fullName>
    </alternativeName>
</protein>
<evidence type="ECO:0000313" key="9">
    <source>
        <dbReference type="EMBL" id="MXV13965.1"/>
    </source>
</evidence>
<evidence type="ECO:0000256" key="8">
    <source>
        <dbReference type="HAMAP-Rule" id="MF_00158"/>
    </source>
</evidence>
<dbReference type="PANTHER" id="PTHR21299">
    <property type="entry name" value="CYTIDYLATE KINASE/PANTOATE-BETA-ALANINE LIGASE"/>
    <property type="match status" value="1"/>
</dbReference>
<keyword evidence="3 8" id="KW-0436">Ligase</keyword>
<feature type="binding site" evidence="8">
    <location>
        <begin position="184"/>
        <end position="187"/>
    </location>
    <ligand>
        <name>ATP</name>
        <dbReference type="ChEBI" id="CHEBI:30616"/>
    </ligand>
</feature>
<feature type="binding site" evidence="8">
    <location>
        <begin position="147"/>
        <end position="150"/>
    </location>
    <ligand>
        <name>ATP</name>
        <dbReference type="ChEBI" id="CHEBI:30616"/>
    </ligand>
</feature>
<comment type="function">
    <text evidence="8">Catalyzes the condensation of pantoate with beta-alanine in an ATP-dependent reaction via a pantoyl-adenylate intermediate.</text>
</comment>
<keyword evidence="10" id="KW-1185">Reference proteome</keyword>
<keyword evidence="6 8" id="KW-0067">ATP-binding</keyword>
<evidence type="ECO:0000313" key="10">
    <source>
        <dbReference type="Proteomes" id="UP000451233"/>
    </source>
</evidence>
<name>A0A7K1XSI6_9SPHI</name>
<dbReference type="InterPro" id="IPR042176">
    <property type="entry name" value="Pantoate_ligase_C"/>
</dbReference>
<comment type="catalytic activity">
    <reaction evidence="7 8">
        <text>(R)-pantoate + beta-alanine + ATP = (R)-pantothenate + AMP + diphosphate + H(+)</text>
        <dbReference type="Rhea" id="RHEA:10912"/>
        <dbReference type="ChEBI" id="CHEBI:15378"/>
        <dbReference type="ChEBI" id="CHEBI:15980"/>
        <dbReference type="ChEBI" id="CHEBI:29032"/>
        <dbReference type="ChEBI" id="CHEBI:30616"/>
        <dbReference type="ChEBI" id="CHEBI:33019"/>
        <dbReference type="ChEBI" id="CHEBI:57966"/>
        <dbReference type="ChEBI" id="CHEBI:456215"/>
        <dbReference type="EC" id="6.3.2.1"/>
    </reaction>
</comment>
<dbReference type="PANTHER" id="PTHR21299:SF1">
    <property type="entry name" value="PANTOATE--BETA-ALANINE LIGASE"/>
    <property type="match status" value="1"/>
</dbReference>
<comment type="subunit">
    <text evidence="8">Homodimer.</text>
</comment>
<evidence type="ECO:0000256" key="4">
    <source>
        <dbReference type="ARBA" id="ARBA00022655"/>
    </source>
</evidence>
<dbReference type="GO" id="GO:0005524">
    <property type="term" value="F:ATP binding"/>
    <property type="evidence" value="ECO:0007669"/>
    <property type="project" value="UniProtKB-KW"/>
</dbReference>
<organism evidence="9 10">
    <name type="scientific">Hufsiella ginkgonis</name>
    <dbReference type="NCBI Taxonomy" id="2695274"/>
    <lineage>
        <taxon>Bacteria</taxon>
        <taxon>Pseudomonadati</taxon>
        <taxon>Bacteroidota</taxon>
        <taxon>Sphingobacteriia</taxon>
        <taxon>Sphingobacteriales</taxon>
        <taxon>Sphingobacteriaceae</taxon>
        <taxon>Hufsiella</taxon>
    </lineage>
</organism>
<dbReference type="GO" id="GO:0005829">
    <property type="term" value="C:cytosol"/>
    <property type="evidence" value="ECO:0007669"/>
    <property type="project" value="TreeGrafter"/>
</dbReference>
<dbReference type="AlphaFoldDB" id="A0A7K1XSI6"/>
<dbReference type="GO" id="GO:0015940">
    <property type="term" value="P:pantothenate biosynthetic process"/>
    <property type="evidence" value="ECO:0007669"/>
    <property type="project" value="UniProtKB-UniRule"/>
</dbReference>
<feature type="binding site" evidence="8">
    <location>
        <begin position="30"/>
        <end position="37"/>
    </location>
    <ligand>
        <name>ATP</name>
        <dbReference type="ChEBI" id="CHEBI:30616"/>
    </ligand>
</feature>
<dbReference type="EMBL" id="WVHS01000001">
    <property type="protein sequence ID" value="MXV13965.1"/>
    <property type="molecule type" value="Genomic_DNA"/>
</dbReference>
<comment type="pathway">
    <text evidence="1 8">Cofactor biosynthesis; (R)-pantothenate biosynthesis; (R)-pantothenate from (R)-pantoate and beta-alanine: step 1/1.</text>
</comment>
<proteinExistence type="inferred from homology"/>
<reference evidence="9 10" key="1">
    <citation type="submission" date="2019-11" db="EMBL/GenBank/DDBJ databases">
        <title>Pedobacter sp. HMF7056 Genome sequencing and assembly.</title>
        <authorList>
            <person name="Kang H."/>
            <person name="Kim H."/>
            <person name="Joh K."/>
        </authorList>
    </citation>
    <scope>NUCLEOTIDE SEQUENCE [LARGE SCALE GENOMIC DNA]</scope>
    <source>
        <strain evidence="9 10">HMF7056</strain>
    </source>
</reference>
<dbReference type="Pfam" id="PF02569">
    <property type="entry name" value="Pantoate_ligase"/>
    <property type="match status" value="1"/>
</dbReference>
<evidence type="ECO:0000256" key="3">
    <source>
        <dbReference type="ARBA" id="ARBA00022598"/>
    </source>
</evidence>
<feature type="active site" description="Proton donor" evidence="8">
    <location>
        <position position="37"/>
    </location>
</feature>
<evidence type="ECO:0000256" key="5">
    <source>
        <dbReference type="ARBA" id="ARBA00022741"/>
    </source>
</evidence>
<comment type="similarity">
    <text evidence="2 8">Belongs to the pantothenate synthetase family.</text>
</comment>
<dbReference type="RefSeq" id="WP_160904979.1">
    <property type="nucleotide sequence ID" value="NZ_WVHS01000001.1"/>
</dbReference>
<evidence type="ECO:0000256" key="1">
    <source>
        <dbReference type="ARBA" id="ARBA00004990"/>
    </source>
</evidence>
<dbReference type="Proteomes" id="UP000451233">
    <property type="component" value="Unassembled WGS sequence"/>
</dbReference>
<comment type="subcellular location">
    <subcellularLocation>
        <location evidence="8">Cytoplasm</location>
    </subcellularLocation>
</comment>
<dbReference type="Gene3D" id="3.40.50.620">
    <property type="entry name" value="HUPs"/>
    <property type="match status" value="1"/>
</dbReference>
<feature type="binding site" evidence="8">
    <location>
        <position position="176"/>
    </location>
    <ligand>
        <name>ATP</name>
        <dbReference type="ChEBI" id="CHEBI:30616"/>
    </ligand>
</feature>
<keyword evidence="8" id="KW-0963">Cytoplasm</keyword>
<dbReference type="Gene3D" id="3.30.1300.10">
    <property type="entry name" value="Pantoate-beta-alanine ligase, C-terminal domain"/>
    <property type="match status" value="1"/>
</dbReference>
<keyword evidence="4 8" id="KW-0566">Pantothenate biosynthesis</keyword>
<gene>
    <name evidence="8" type="primary">panC</name>
    <name evidence="9" type="ORF">GS398_01525</name>
</gene>
<dbReference type="InterPro" id="IPR014729">
    <property type="entry name" value="Rossmann-like_a/b/a_fold"/>
</dbReference>
<feature type="binding site" evidence="8">
    <location>
        <position position="61"/>
    </location>
    <ligand>
        <name>(R)-pantoate</name>
        <dbReference type="ChEBI" id="CHEBI:15980"/>
    </ligand>
</feature>